<sequence>MVRENRATGERPLEEKEGTTFTTIQIADKVETRRRSKQGMFDIQRRIIDNGIQKELRKGVSKDKSLSIQEPSRIH</sequence>
<protein>
    <submittedName>
        <fullName evidence="1">Uncharacterized protein</fullName>
    </submittedName>
</protein>
<name>A0A8X6WMF9_9ARAC</name>
<organism evidence="1 2">
    <name type="scientific">Trichonephila inaurata madagascariensis</name>
    <dbReference type="NCBI Taxonomy" id="2747483"/>
    <lineage>
        <taxon>Eukaryota</taxon>
        <taxon>Metazoa</taxon>
        <taxon>Ecdysozoa</taxon>
        <taxon>Arthropoda</taxon>
        <taxon>Chelicerata</taxon>
        <taxon>Arachnida</taxon>
        <taxon>Araneae</taxon>
        <taxon>Araneomorphae</taxon>
        <taxon>Entelegynae</taxon>
        <taxon>Araneoidea</taxon>
        <taxon>Nephilidae</taxon>
        <taxon>Trichonephila</taxon>
        <taxon>Trichonephila inaurata</taxon>
    </lineage>
</organism>
<gene>
    <name evidence="1" type="ORF">TNIN_71911</name>
</gene>
<evidence type="ECO:0000313" key="1">
    <source>
        <dbReference type="EMBL" id="GFY37670.1"/>
    </source>
</evidence>
<comment type="caution">
    <text evidence="1">The sequence shown here is derived from an EMBL/GenBank/DDBJ whole genome shotgun (WGS) entry which is preliminary data.</text>
</comment>
<dbReference type="EMBL" id="BMAV01000420">
    <property type="protein sequence ID" value="GFY37670.1"/>
    <property type="molecule type" value="Genomic_DNA"/>
</dbReference>
<dbReference type="AlphaFoldDB" id="A0A8X6WMF9"/>
<accession>A0A8X6WMF9</accession>
<dbReference type="Proteomes" id="UP000886998">
    <property type="component" value="Unassembled WGS sequence"/>
</dbReference>
<reference evidence="1" key="1">
    <citation type="submission" date="2020-08" db="EMBL/GenBank/DDBJ databases">
        <title>Multicomponent nature underlies the extraordinary mechanical properties of spider dragline silk.</title>
        <authorList>
            <person name="Kono N."/>
            <person name="Nakamura H."/>
            <person name="Mori M."/>
            <person name="Yoshida Y."/>
            <person name="Ohtoshi R."/>
            <person name="Malay A.D."/>
            <person name="Moran D.A.P."/>
            <person name="Tomita M."/>
            <person name="Numata K."/>
            <person name="Arakawa K."/>
        </authorList>
    </citation>
    <scope>NUCLEOTIDE SEQUENCE</scope>
</reference>
<proteinExistence type="predicted"/>
<keyword evidence="2" id="KW-1185">Reference proteome</keyword>
<evidence type="ECO:0000313" key="2">
    <source>
        <dbReference type="Proteomes" id="UP000886998"/>
    </source>
</evidence>